<comment type="similarity">
    <text evidence="1">Belongs to the 'phage' integrase family.</text>
</comment>
<dbReference type="PROSITE" id="PS51898">
    <property type="entry name" value="TYR_RECOMBINASE"/>
    <property type="match status" value="1"/>
</dbReference>
<feature type="domain" description="Tyr recombinase" evidence="4">
    <location>
        <begin position="152"/>
        <end position="325"/>
    </location>
</feature>
<dbReference type="EMBL" id="ANOG01000507">
    <property type="protein sequence ID" value="EMI19562.1"/>
    <property type="molecule type" value="Genomic_DNA"/>
</dbReference>
<dbReference type="AlphaFoldDB" id="M5RVY7"/>
<keyword evidence="3" id="KW-0233">DNA recombination</keyword>
<proteinExistence type="inferred from homology"/>
<dbReference type="GO" id="GO:0003677">
    <property type="term" value="F:DNA binding"/>
    <property type="evidence" value="ECO:0007669"/>
    <property type="project" value="UniProtKB-KW"/>
</dbReference>
<evidence type="ECO:0000256" key="1">
    <source>
        <dbReference type="ARBA" id="ARBA00008857"/>
    </source>
</evidence>
<keyword evidence="6" id="KW-1185">Reference proteome</keyword>
<dbReference type="InterPro" id="IPR010998">
    <property type="entry name" value="Integrase_recombinase_N"/>
</dbReference>
<evidence type="ECO:0000256" key="2">
    <source>
        <dbReference type="ARBA" id="ARBA00023125"/>
    </source>
</evidence>
<dbReference type="RefSeq" id="WP_008698262.1">
    <property type="nucleotide sequence ID" value="NZ_ANOG01000507.1"/>
</dbReference>
<protein>
    <submittedName>
        <fullName evidence="5">Phage integrase family protein</fullName>
    </submittedName>
</protein>
<dbReference type="Proteomes" id="UP000011991">
    <property type="component" value="Unassembled WGS sequence"/>
</dbReference>
<dbReference type="InterPro" id="IPR013762">
    <property type="entry name" value="Integrase-like_cat_sf"/>
</dbReference>
<dbReference type="Gene3D" id="1.10.443.10">
    <property type="entry name" value="Intergrase catalytic core"/>
    <property type="match status" value="1"/>
</dbReference>
<organism evidence="5 6">
    <name type="scientific">Rhodopirellula maiorica SM1</name>
    <dbReference type="NCBI Taxonomy" id="1265738"/>
    <lineage>
        <taxon>Bacteria</taxon>
        <taxon>Pseudomonadati</taxon>
        <taxon>Planctomycetota</taxon>
        <taxon>Planctomycetia</taxon>
        <taxon>Pirellulales</taxon>
        <taxon>Pirellulaceae</taxon>
        <taxon>Novipirellula</taxon>
    </lineage>
</organism>
<dbReference type="OrthoDB" id="255290at2"/>
<dbReference type="Pfam" id="PF00589">
    <property type="entry name" value="Phage_integrase"/>
    <property type="match status" value="1"/>
</dbReference>
<dbReference type="InterPro" id="IPR050090">
    <property type="entry name" value="Tyrosine_recombinase_XerCD"/>
</dbReference>
<evidence type="ECO:0000313" key="6">
    <source>
        <dbReference type="Proteomes" id="UP000011991"/>
    </source>
</evidence>
<dbReference type="CDD" id="cd00397">
    <property type="entry name" value="DNA_BRE_C"/>
    <property type="match status" value="1"/>
</dbReference>
<evidence type="ECO:0000313" key="5">
    <source>
        <dbReference type="EMBL" id="EMI19562.1"/>
    </source>
</evidence>
<gene>
    <name evidence="5" type="ORF">RMSM_03522</name>
</gene>
<dbReference type="PANTHER" id="PTHR30349">
    <property type="entry name" value="PHAGE INTEGRASE-RELATED"/>
    <property type="match status" value="1"/>
</dbReference>
<dbReference type="GO" id="GO:0006310">
    <property type="term" value="P:DNA recombination"/>
    <property type="evidence" value="ECO:0007669"/>
    <property type="project" value="UniProtKB-KW"/>
</dbReference>
<dbReference type="SUPFAM" id="SSF56349">
    <property type="entry name" value="DNA breaking-rejoining enzymes"/>
    <property type="match status" value="1"/>
</dbReference>
<dbReference type="InterPro" id="IPR002104">
    <property type="entry name" value="Integrase_catalytic"/>
</dbReference>
<reference evidence="5 6" key="1">
    <citation type="journal article" date="2013" name="Mar. Genomics">
        <title>Expression of sulfatases in Rhodopirellula baltica and the diversity of sulfatases in the genus Rhodopirellula.</title>
        <authorList>
            <person name="Wegner C.E."/>
            <person name="Richter-Heitmann T."/>
            <person name="Klindworth A."/>
            <person name="Klockow C."/>
            <person name="Richter M."/>
            <person name="Achstetter T."/>
            <person name="Glockner F.O."/>
            <person name="Harder J."/>
        </authorList>
    </citation>
    <scope>NUCLEOTIDE SEQUENCE [LARGE SCALE GENOMIC DNA]</scope>
    <source>
        <strain evidence="5 6">SM1</strain>
    </source>
</reference>
<dbReference type="InterPro" id="IPR011010">
    <property type="entry name" value="DNA_brk_join_enz"/>
</dbReference>
<dbReference type="PANTHER" id="PTHR30349:SF41">
    <property type="entry name" value="INTEGRASE_RECOMBINASE PROTEIN MJ0367-RELATED"/>
    <property type="match status" value="1"/>
</dbReference>
<dbReference type="PATRIC" id="fig|1265738.3.peg.3524"/>
<dbReference type="Gene3D" id="1.10.150.130">
    <property type="match status" value="1"/>
</dbReference>
<accession>M5RVY7</accession>
<comment type="caution">
    <text evidence="5">The sequence shown here is derived from an EMBL/GenBank/DDBJ whole genome shotgun (WGS) entry which is preliminary data.</text>
</comment>
<name>M5RVY7_9BACT</name>
<evidence type="ECO:0000256" key="3">
    <source>
        <dbReference type="ARBA" id="ARBA00023172"/>
    </source>
</evidence>
<dbReference type="GO" id="GO:0015074">
    <property type="term" value="P:DNA integration"/>
    <property type="evidence" value="ECO:0007669"/>
    <property type="project" value="InterPro"/>
</dbReference>
<keyword evidence="2" id="KW-0238">DNA-binding</keyword>
<sequence>MGRKNKLWYRKDRKVWMVTINGKRHNLGPDKKEAEEEFYRLMAAKDPNTSEEDLVEDVICDFILWCKEHRAKKTTERYKEILETFTDKYPDVTVGKMTPAYVTRWMQDATTWNATTKRNAMTAVIRVFNWAVKNRGLRFNPIAGMEKPKAKRRTKVVSDQDFKWLLENVSPAFRDLMIVSWDCGCRPQETKRLEAKQIDFERQLALIKVEEGAKGGKTRLFYIPTERALEVVKRLSEENPEGPIFRNRLGNAWTKDAVKCQFQRIREKHGRDFTHYAMRHTNITKKLMAGVDSHVVAKLAGHSSTRMIDEVYSHVAQDHDYMLRQAKRGA</sequence>
<evidence type="ECO:0000259" key="4">
    <source>
        <dbReference type="PROSITE" id="PS51898"/>
    </source>
</evidence>